<dbReference type="STRING" id="180332.GCA_000797495_03717"/>
<dbReference type="Gene3D" id="2.60.40.10">
    <property type="entry name" value="Immunoglobulins"/>
    <property type="match status" value="1"/>
</dbReference>
<evidence type="ECO:0000313" key="1">
    <source>
        <dbReference type="EMBL" id="TLC98610.1"/>
    </source>
</evidence>
<dbReference type="Proteomes" id="UP000306509">
    <property type="component" value="Unassembled WGS sequence"/>
</dbReference>
<keyword evidence="2" id="KW-1185">Reference proteome</keyword>
<dbReference type="AlphaFoldDB" id="A0A4U8Q1Q2"/>
<reference evidence="1 2" key="1">
    <citation type="journal article" date="2019" name="Anaerobe">
        <title>Detection of Robinsoniella peoriensis in multiple bone samples of a trauma patient.</title>
        <authorList>
            <person name="Schrottner P."/>
            <person name="Hartwich K."/>
            <person name="Bunk B."/>
            <person name="Schober I."/>
            <person name="Helbig S."/>
            <person name="Rudolph W.W."/>
            <person name="Gunzer F."/>
        </authorList>
    </citation>
    <scope>NUCLEOTIDE SEQUENCE [LARGE SCALE GENOMIC DNA]</scope>
    <source>
        <strain evidence="1 2">DSM 106044</strain>
    </source>
</reference>
<dbReference type="RefSeq" id="WP_138003732.1">
    <property type="nucleotide sequence ID" value="NZ_QGQD01000089.1"/>
</dbReference>
<protein>
    <submittedName>
        <fullName evidence="1">Uncharacterized protein</fullName>
    </submittedName>
</protein>
<name>A0A4U8Q1Q2_9FIRM</name>
<proteinExistence type="predicted"/>
<accession>A0A4U8Q1Q2</accession>
<dbReference type="InterPro" id="IPR013783">
    <property type="entry name" value="Ig-like_fold"/>
</dbReference>
<sequence length="527" mass="61012">MADYIFDTYIKKDVLENYLSRAVTAAGLFESNTLKDDLRVIRDLGVKFLGRASGVWYMTMDDEVHFEKSRILAEKVHALDEEIILQACIFEIIVEKINEIPIPEYVFEAFGEKPEKRNFCLEKTLFPQKPPGFIHISREKEKNGGIPDLNRLEARMWFYYRACRYIDCGYEALHMGQVHLYTANDKGFLKTEELFQLIRDYAKKHARRHKVLLDAHTHGINISGRLLFDYHAMPFTGVPLLAHPGHKQVLVKEGFSEGGSNPNGWSAQAMPYLMEYDNWGGKVIERFDEFTREELARKDWWGYDQIGWFANQDAATRNHFLEYTYYWTEIQNPNAYFEIPFRRMLSDAALMMEKEDGTKEIQEFYQINQKSKDCPMGFSQEEALQRLWKMNHSLREKAANPGNLMDYGARDVYDKETGVKLPEKVVVYGSFQPSAGAVENDSNSEVTRMYYLGEGMYALTVVIPYAGTYDYAISTYGTLSATYCYDSYPRSGSSNKASLVTYRDNAVVRFTYRFTDNKVCAEIIEPD</sequence>
<comment type="caution">
    <text evidence="1">The sequence shown here is derived from an EMBL/GenBank/DDBJ whole genome shotgun (WGS) entry which is preliminary data.</text>
</comment>
<evidence type="ECO:0000313" key="2">
    <source>
        <dbReference type="Proteomes" id="UP000306509"/>
    </source>
</evidence>
<dbReference type="EMBL" id="QGQD01000089">
    <property type="protein sequence ID" value="TLC98610.1"/>
    <property type="molecule type" value="Genomic_DNA"/>
</dbReference>
<organism evidence="1 2">
    <name type="scientific">Robinsoniella peoriensis</name>
    <dbReference type="NCBI Taxonomy" id="180332"/>
    <lineage>
        <taxon>Bacteria</taxon>
        <taxon>Bacillati</taxon>
        <taxon>Bacillota</taxon>
        <taxon>Clostridia</taxon>
        <taxon>Lachnospirales</taxon>
        <taxon>Lachnospiraceae</taxon>
        <taxon>Robinsoniella</taxon>
    </lineage>
</organism>
<gene>
    <name evidence="1" type="ORF">DSM106044_04568</name>
</gene>